<protein>
    <submittedName>
        <fullName evidence="2">Membrane integrity-associated transporter subunit PqiC</fullName>
    </submittedName>
</protein>
<comment type="caution">
    <text evidence="2">The sequence shown here is derived from an EMBL/GenBank/DDBJ whole genome shotgun (WGS) entry which is preliminary data.</text>
</comment>
<dbReference type="Gene3D" id="3.40.50.10610">
    <property type="entry name" value="ABC-type transport auxiliary lipoprotein component"/>
    <property type="match status" value="1"/>
</dbReference>
<evidence type="ECO:0000259" key="1">
    <source>
        <dbReference type="Pfam" id="PF03886"/>
    </source>
</evidence>
<gene>
    <name evidence="2" type="ORF">H0484_00670</name>
</gene>
<name>A0ABS8C9I1_9BURK</name>
<dbReference type="EMBL" id="JACDXW010000001">
    <property type="protein sequence ID" value="MCB5362274.1"/>
    <property type="molecule type" value="Genomic_DNA"/>
</dbReference>
<keyword evidence="3" id="KW-1185">Reference proteome</keyword>
<dbReference type="InterPro" id="IPR005586">
    <property type="entry name" value="ABC_trans_aux"/>
</dbReference>
<dbReference type="Proteomes" id="UP000776983">
    <property type="component" value="Unassembled WGS sequence"/>
</dbReference>
<organism evidence="2 3">
    <name type="scientific">Mesopusillimonas faecipullorum</name>
    <dbReference type="NCBI Taxonomy" id="2755040"/>
    <lineage>
        <taxon>Bacteria</taxon>
        <taxon>Pseudomonadati</taxon>
        <taxon>Pseudomonadota</taxon>
        <taxon>Betaproteobacteria</taxon>
        <taxon>Burkholderiales</taxon>
        <taxon>Alcaligenaceae</taxon>
        <taxon>Mesopusillimonas</taxon>
    </lineage>
</organism>
<dbReference type="RefSeq" id="WP_226952503.1">
    <property type="nucleotide sequence ID" value="NZ_JACDXW010000001.1"/>
</dbReference>
<evidence type="ECO:0000313" key="2">
    <source>
        <dbReference type="EMBL" id="MCB5362274.1"/>
    </source>
</evidence>
<dbReference type="PROSITE" id="PS51257">
    <property type="entry name" value="PROKAR_LIPOPROTEIN"/>
    <property type="match status" value="1"/>
</dbReference>
<evidence type="ECO:0000313" key="3">
    <source>
        <dbReference type="Proteomes" id="UP000776983"/>
    </source>
</evidence>
<dbReference type="SUPFAM" id="SSF159594">
    <property type="entry name" value="XCC0632-like"/>
    <property type="match status" value="1"/>
</dbReference>
<accession>A0ABS8C9I1</accession>
<proteinExistence type="predicted"/>
<dbReference type="Pfam" id="PF03886">
    <property type="entry name" value="ABC_trans_aux"/>
    <property type="match status" value="1"/>
</dbReference>
<reference evidence="2 3" key="1">
    <citation type="submission" date="2020-07" db="EMBL/GenBank/DDBJ databases">
        <title>Pusillimonas sp. nov., isolated from poultry manure in Taiwan.</title>
        <authorList>
            <person name="Lin S.-Y."/>
            <person name="Tang Y.-S."/>
            <person name="Young C.-C."/>
        </authorList>
    </citation>
    <scope>NUCLEOTIDE SEQUENCE [LARGE SCALE GENOMIC DNA]</scope>
    <source>
        <strain evidence="2 3">CC-YST705</strain>
    </source>
</reference>
<feature type="domain" description="ABC-type transport auxiliary lipoprotein component" evidence="1">
    <location>
        <begin position="43"/>
        <end position="202"/>
    </location>
</feature>
<sequence>MKPIAAISSISLRRVSRHLLAGALALGAAGCSLLPSNEPVVRYELPVSTVPSVASQPLSMTVAVATPMAGQALNSDRIVVMPEGNELSAYKGARWSDSAPIILRQRQMLALRESGLVQMVVPAGTGLRPDVLLGGDLSAFQVRYEHGEPVVQVVLDAALIRASNAQPLGVKRFTISQPVQGKQVPEVVQAYGQAVHTLNTQIIEWMAPLLQAYASSTADRGAK</sequence>